<keyword evidence="3" id="KW-1185">Reference proteome</keyword>
<dbReference type="Proteomes" id="UP001521931">
    <property type="component" value="Unassembled WGS sequence"/>
</dbReference>
<dbReference type="InterPro" id="IPR005149">
    <property type="entry name" value="Tscrpt_reg_PadR_N"/>
</dbReference>
<dbReference type="InterPro" id="IPR036390">
    <property type="entry name" value="WH_DNA-bd_sf"/>
</dbReference>
<evidence type="ECO:0000313" key="2">
    <source>
        <dbReference type="EMBL" id="MCG7322079.1"/>
    </source>
</evidence>
<dbReference type="EMBL" id="JAKRCV010000025">
    <property type="protein sequence ID" value="MCG7322079.1"/>
    <property type="molecule type" value="Genomic_DNA"/>
</dbReference>
<dbReference type="SUPFAM" id="SSF46785">
    <property type="entry name" value="Winged helix' DNA-binding domain"/>
    <property type="match status" value="1"/>
</dbReference>
<dbReference type="InterPro" id="IPR036388">
    <property type="entry name" value="WH-like_DNA-bd_sf"/>
</dbReference>
<proteinExistence type="predicted"/>
<dbReference type="Gene3D" id="1.10.10.10">
    <property type="entry name" value="Winged helix-like DNA-binding domain superfamily/Winged helix DNA-binding domain"/>
    <property type="match status" value="1"/>
</dbReference>
<evidence type="ECO:0000313" key="3">
    <source>
        <dbReference type="Proteomes" id="UP001521931"/>
    </source>
</evidence>
<dbReference type="Pfam" id="PF03551">
    <property type="entry name" value="PadR"/>
    <property type="match status" value="1"/>
</dbReference>
<sequence>MPQQPWPSEWLRGLLTLAVLRVLADGPTYGYAIATTLEDNGFGAIKGGTLYPLLSRLETAGQVTTEWRQGDGGPGRKYFQLTDDGREALGWQSTQWREFAHHTTRFISEGEQ</sequence>
<feature type="domain" description="Transcription regulator PadR N-terminal" evidence="1">
    <location>
        <begin position="19"/>
        <end position="89"/>
    </location>
</feature>
<protein>
    <submittedName>
        <fullName evidence="2">PadR family transcriptional regulator</fullName>
    </submittedName>
</protein>
<dbReference type="PANTHER" id="PTHR33169">
    <property type="entry name" value="PADR-FAMILY TRANSCRIPTIONAL REGULATOR"/>
    <property type="match status" value="1"/>
</dbReference>
<dbReference type="RefSeq" id="WP_029211267.1">
    <property type="nucleotide sequence ID" value="NZ_DAMCVA010000146.1"/>
</dbReference>
<name>A0ABS9Q2H5_9MICO</name>
<dbReference type="PANTHER" id="PTHR33169:SF14">
    <property type="entry name" value="TRANSCRIPTIONAL REGULATOR RV3488"/>
    <property type="match status" value="1"/>
</dbReference>
<accession>A0ABS9Q2H5</accession>
<gene>
    <name evidence="2" type="ORF">MHL29_09285</name>
</gene>
<evidence type="ECO:0000259" key="1">
    <source>
        <dbReference type="Pfam" id="PF03551"/>
    </source>
</evidence>
<dbReference type="InterPro" id="IPR052509">
    <property type="entry name" value="Metal_resp_DNA-bind_regulator"/>
</dbReference>
<comment type="caution">
    <text evidence="2">The sequence shown here is derived from an EMBL/GenBank/DDBJ whole genome shotgun (WGS) entry which is preliminary data.</text>
</comment>
<organism evidence="2 3">
    <name type="scientific">Arsenicicoccus bolidensis</name>
    <dbReference type="NCBI Taxonomy" id="229480"/>
    <lineage>
        <taxon>Bacteria</taxon>
        <taxon>Bacillati</taxon>
        <taxon>Actinomycetota</taxon>
        <taxon>Actinomycetes</taxon>
        <taxon>Micrococcales</taxon>
        <taxon>Intrasporangiaceae</taxon>
        <taxon>Arsenicicoccus</taxon>
    </lineage>
</organism>
<reference evidence="2 3" key="1">
    <citation type="submission" date="2022-02" db="EMBL/GenBank/DDBJ databases">
        <title>Uncovering new skin microbiome diversity through culturing and metagenomics.</title>
        <authorList>
            <person name="Conlan S."/>
            <person name="Deming C."/>
            <person name="Nisc Comparative Sequencing Program N."/>
            <person name="Segre J.A."/>
        </authorList>
    </citation>
    <scope>NUCLEOTIDE SEQUENCE [LARGE SCALE GENOMIC DNA]</scope>
    <source>
        <strain evidence="2 3">ACRQZ</strain>
    </source>
</reference>